<feature type="transmembrane region" description="Helical" evidence="9">
    <location>
        <begin position="65"/>
        <end position="84"/>
    </location>
</feature>
<sequence length="383" mass="44007">MAIPTYDELFKQIKTNFWLCGLPYGDDKIHVRFYVLLLLIILMLVEEIGFFVSKISSENILELTQLAPCMGIGFLSMLKIVAIASKRCKIFALSEKLRCLYEEILKDPVKIRTTKRNLTFVKAFTKYFFILNAILISVYNFSTLVIILYNYLTKRVVIFKLPYAVLLPFPTDSWLPWFVVYVHSVSCGFICVLYFTTVDVLYFLLTSHICCNFSVISSKIQCLNVSNTACLREIVKSHQYILKLSEDLEDIFTAPNLFNVLIGSIQLCALGFNLTTGDLARYPGNILFLSSVILQILMMSVFGENIIQESTKVGDAAFMCKWYEMDIKSKKTILTIMIRAHKPQRLTAYKFSVISYGSFSKIISTSWSYFTILRTVYKSPERK</sequence>
<reference evidence="10" key="1">
    <citation type="journal article" date="2014" name="Insect Biochem. Mol. Biol.">
        <title>Antennal transcriptome analysis and comparison of olfactory genes in two sympatric defoliators, Dendrolimus houi and Dendrolimus kikuchii (Lepidoptera: Lasiocampidae).</title>
        <authorList>
            <person name="Zhang S."/>
            <person name="Zhang Z."/>
            <person name="Wang H."/>
            <person name="Kong X."/>
        </authorList>
    </citation>
    <scope>NUCLEOTIDE SEQUENCE</scope>
</reference>
<keyword evidence="2 9" id="KW-0716">Sensory transduction</keyword>
<feature type="transmembrane region" description="Helical" evidence="9">
    <location>
        <begin position="282"/>
        <end position="302"/>
    </location>
</feature>
<evidence type="ECO:0000256" key="2">
    <source>
        <dbReference type="ARBA" id="ARBA00022606"/>
    </source>
</evidence>
<dbReference type="Pfam" id="PF02949">
    <property type="entry name" value="7tm_6"/>
    <property type="match status" value="1"/>
</dbReference>
<keyword evidence="3 9" id="KW-0812">Transmembrane</keyword>
<evidence type="ECO:0000313" key="10">
    <source>
        <dbReference type="EMBL" id="AII01102.1"/>
    </source>
</evidence>
<dbReference type="InterPro" id="IPR004117">
    <property type="entry name" value="7tm6_olfct_rcpt"/>
</dbReference>
<keyword evidence="7 9" id="KW-0675">Receptor</keyword>
<dbReference type="GO" id="GO:0005549">
    <property type="term" value="F:odorant binding"/>
    <property type="evidence" value="ECO:0007669"/>
    <property type="project" value="InterPro"/>
</dbReference>
<protein>
    <recommendedName>
        <fullName evidence="9">Odorant receptor</fullName>
    </recommendedName>
</protein>
<dbReference type="GO" id="GO:0005886">
    <property type="term" value="C:plasma membrane"/>
    <property type="evidence" value="ECO:0007669"/>
    <property type="project" value="UniProtKB-SubCell"/>
</dbReference>
<feature type="transmembrane region" description="Helical" evidence="9">
    <location>
        <begin position="33"/>
        <end position="53"/>
    </location>
</feature>
<feature type="transmembrane region" description="Helical" evidence="9">
    <location>
        <begin position="127"/>
        <end position="152"/>
    </location>
</feature>
<gene>
    <name evidence="10" type="primary">OR25</name>
</gene>
<feature type="transmembrane region" description="Helical" evidence="9">
    <location>
        <begin position="174"/>
        <end position="195"/>
    </location>
</feature>
<accession>A0A076E7N5</accession>
<name>A0A076E7N5_9NEOP</name>
<keyword evidence="8 9" id="KW-0807">Transducer</keyword>
<feature type="transmembrane region" description="Helical" evidence="9">
    <location>
        <begin position="257"/>
        <end position="276"/>
    </location>
</feature>
<keyword evidence="6 9" id="KW-0472">Membrane</keyword>
<comment type="similarity">
    <text evidence="9">Belongs to the insect chemoreceptor superfamily. Heteromeric odorant receptor channel (TC 1.A.69) family.</text>
</comment>
<evidence type="ECO:0000256" key="4">
    <source>
        <dbReference type="ARBA" id="ARBA00022725"/>
    </source>
</evidence>
<evidence type="ECO:0000256" key="7">
    <source>
        <dbReference type="ARBA" id="ARBA00023170"/>
    </source>
</evidence>
<dbReference type="GO" id="GO:0004984">
    <property type="term" value="F:olfactory receptor activity"/>
    <property type="evidence" value="ECO:0007669"/>
    <property type="project" value="InterPro"/>
</dbReference>
<evidence type="ECO:0000256" key="1">
    <source>
        <dbReference type="ARBA" id="ARBA00004141"/>
    </source>
</evidence>
<dbReference type="PANTHER" id="PTHR21137:SF44">
    <property type="entry name" value="ODORANT RECEPTOR 13A-RELATED"/>
    <property type="match status" value="1"/>
</dbReference>
<evidence type="ECO:0000256" key="8">
    <source>
        <dbReference type="ARBA" id="ARBA00023224"/>
    </source>
</evidence>
<dbReference type="GO" id="GO:0007165">
    <property type="term" value="P:signal transduction"/>
    <property type="evidence" value="ECO:0007669"/>
    <property type="project" value="UniProtKB-KW"/>
</dbReference>
<keyword evidence="5 9" id="KW-1133">Transmembrane helix</keyword>
<comment type="subcellular location">
    <subcellularLocation>
        <location evidence="9">Cell membrane</location>
        <topology evidence="9">Multi-pass membrane protein</topology>
    </subcellularLocation>
    <subcellularLocation>
        <location evidence="1">Membrane</location>
        <topology evidence="1">Multi-pass membrane protein</topology>
    </subcellularLocation>
</comment>
<dbReference type="AlphaFoldDB" id="A0A076E7N5"/>
<keyword evidence="4 9" id="KW-0552">Olfaction</keyword>
<dbReference type="PANTHER" id="PTHR21137">
    <property type="entry name" value="ODORANT RECEPTOR"/>
    <property type="match status" value="1"/>
</dbReference>
<evidence type="ECO:0000256" key="6">
    <source>
        <dbReference type="ARBA" id="ARBA00023136"/>
    </source>
</evidence>
<evidence type="ECO:0000256" key="5">
    <source>
        <dbReference type="ARBA" id="ARBA00022989"/>
    </source>
</evidence>
<comment type="caution">
    <text evidence="9">Lacks conserved residue(s) required for the propagation of feature annotation.</text>
</comment>
<organism evidence="10">
    <name type="scientific">Dendrolimus kikuchii</name>
    <dbReference type="NCBI Taxonomy" id="765133"/>
    <lineage>
        <taxon>Eukaryota</taxon>
        <taxon>Metazoa</taxon>
        <taxon>Ecdysozoa</taxon>
        <taxon>Arthropoda</taxon>
        <taxon>Hexapoda</taxon>
        <taxon>Insecta</taxon>
        <taxon>Pterygota</taxon>
        <taxon>Neoptera</taxon>
        <taxon>Endopterygota</taxon>
        <taxon>Lepidoptera</taxon>
        <taxon>Glossata</taxon>
        <taxon>Ditrysia</taxon>
        <taxon>Bombycoidea</taxon>
        <taxon>Lasiocampidae</taxon>
        <taxon>Dendrolimus</taxon>
    </lineage>
</organism>
<proteinExistence type="evidence at transcript level"/>
<evidence type="ECO:0000256" key="3">
    <source>
        <dbReference type="ARBA" id="ARBA00022692"/>
    </source>
</evidence>
<evidence type="ECO:0000256" key="9">
    <source>
        <dbReference type="RuleBase" id="RU351113"/>
    </source>
</evidence>
<dbReference type="EMBL" id="KF487704">
    <property type="protein sequence ID" value="AII01102.1"/>
    <property type="molecule type" value="mRNA"/>
</dbReference>